<evidence type="ECO:0000259" key="2">
    <source>
        <dbReference type="Pfam" id="PF13392"/>
    </source>
</evidence>
<keyword evidence="3" id="KW-0255">Endonuclease</keyword>
<evidence type="ECO:0000313" key="4">
    <source>
        <dbReference type="Proteomes" id="UP000204502"/>
    </source>
</evidence>
<reference evidence="3 4" key="1">
    <citation type="journal article" date="2016" name="Genome Announc.">
        <title>Complete Genome Sequence of Bacillus megaterium Bacteriophage Eldridge.</title>
        <authorList>
            <person name="Reveille A.M."/>
            <person name="Eldridge K.A."/>
            <person name="Temple L.M."/>
        </authorList>
    </citation>
    <scope>NUCLEOTIDE SEQUENCE [LARGE SCALE GENOMIC DNA]</scope>
</reference>
<sequence length="189" mass="21782">MTNEVWKDIKGFEGRYQVSNCGRVKSFLYGGRILKLGVASNGYLRVVLNNNGRRHFFSVHKLVALAFIHNSYPDTQTQINHKNENKEDNRADNLEWCTPQYNVSYGNRNSKISKALRNKKGMAVIATHVETGKELYFVTMSEAHRQGYKKQNICALCKGKGRLRTYRGYTWRYATEEETIKYAKGAEIT</sequence>
<gene>
    <name evidence="3" type="ORF">Eldridge_0100</name>
</gene>
<dbReference type="InterPro" id="IPR003615">
    <property type="entry name" value="HNH_nuc"/>
</dbReference>
<name>A0A0Y0AEJ3_9CAUD</name>
<dbReference type="Proteomes" id="UP000204502">
    <property type="component" value="Segment"/>
</dbReference>
<keyword evidence="3" id="KW-0378">Hydrolase</keyword>
<dbReference type="Pfam" id="PF13392">
    <property type="entry name" value="HNH_3"/>
    <property type="match status" value="1"/>
</dbReference>
<dbReference type="Pfam" id="PF07463">
    <property type="entry name" value="NUMOD4"/>
    <property type="match status" value="1"/>
</dbReference>
<protein>
    <submittedName>
        <fullName evidence="3">HNH homing endonuclease</fullName>
    </submittedName>
</protein>
<keyword evidence="3" id="KW-0540">Nuclease</keyword>
<dbReference type="GO" id="GO:0016788">
    <property type="term" value="F:hydrolase activity, acting on ester bonds"/>
    <property type="evidence" value="ECO:0007669"/>
    <property type="project" value="InterPro"/>
</dbReference>
<evidence type="ECO:0000313" key="3">
    <source>
        <dbReference type="EMBL" id="AMB18680.1"/>
    </source>
</evidence>
<dbReference type="OrthoDB" id="21336at10239"/>
<dbReference type="Gene3D" id="1.10.10.10">
    <property type="entry name" value="Winged helix-like DNA-binding domain superfamily/Winged helix DNA-binding domain"/>
    <property type="match status" value="1"/>
</dbReference>
<dbReference type="InterPro" id="IPR036388">
    <property type="entry name" value="WH-like_DNA-bd_sf"/>
</dbReference>
<keyword evidence="4" id="KW-1185">Reference proteome</keyword>
<dbReference type="InterPro" id="IPR044925">
    <property type="entry name" value="His-Me_finger_sf"/>
</dbReference>
<dbReference type="SUPFAM" id="SSF54060">
    <property type="entry name" value="His-Me finger endonucleases"/>
    <property type="match status" value="1"/>
</dbReference>
<feature type="domain" description="NUMOD4" evidence="1">
    <location>
        <begin position="4"/>
        <end position="48"/>
    </location>
</feature>
<feature type="domain" description="HNH nuclease" evidence="2">
    <location>
        <begin position="75"/>
        <end position="102"/>
    </location>
</feature>
<dbReference type="KEGG" id="vg:28801759"/>
<evidence type="ECO:0000259" key="1">
    <source>
        <dbReference type="Pfam" id="PF07463"/>
    </source>
</evidence>
<dbReference type="RefSeq" id="YP_009274804.1">
    <property type="nucleotide sequence ID" value="NC_030920.1"/>
</dbReference>
<organism evidence="3 4">
    <name type="scientific">Bacillus phage Eldridge</name>
    <dbReference type="NCBI Taxonomy" id="1776293"/>
    <lineage>
        <taxon>Viruses</taxon>
        <taxon>Duplodnaviria</taxon>
        <taxon>Heunggongvirae</taxon>
        <taxon>Uroviricota</taxon>
        <taxon>Caudoviricetes</taxon>
        <taxon>Herelleviridae</taxon>
        <taxon>Bastillevirinae</taxon>
        <taxon>Eldridgevirus</taxon>
        <taxon>Eldridgevirus eldridge</taxon>
    </lineage>
</organism>
<dbReference type="Gene3D" id="3.90.75.20">
    <property type="match status" value="1"/>
</dbReference>
<dbReference type="GeneID" id="28801759"/>
<accession>A0A0Y0AEJ3</accession>
<dbReference type="EMBL" id="KU253712">
    <property type="protein sequence ID" value="AMB18680.1"/>
    <property type="molecule type" value="Genomic_DNA"/>
</dbReference>
<proteinExistence type="predicted"/>
<dbReference type="InterPro" id="IPR010902">
    <property type="entry name" value="NUMOD4"/>
</dbReference>
<dbReference type="GO" id="GO:0004519">
    <property type="term" value="F:endonuclease activity"/>
    <property type="evidence" value="ECO:0007669"/>
    <property type="project" value="UniProtKB-KW"/>
</dbReference>